<protein>
    <submittedName>
        <fullName evidence="4">CsbD family protein</fullName>
    </submittedName>
</protein>
<feature type="domain" description="CsbD-like" evidence="3">
    <location>
        <begin position="10"/>
        <end position="38"/>
    </location>
</feature>
<dbReference type="SUPFAM" id="SSF69047">
    <property type="entry name" value="Hypothetical protein YjbJ"/>
    <property type="match status" value="1"/>
</dbReference>
<gene>
    <name evidence="4" type="ORF">MOTC310_13850</name>
</gene>
<proteinExistence type="inferred from homology"/>
<organism evidence="4 5">
    <name type="scientific">Methylobacterium oryzae</name>
    <dbReference type="NCBI Taxonomy" id="334852"/>
    <lineage>
        <taxon>Bacteria</taxon>
        <taxon>Pseudomonadati</taxon>
        <taxon>Pseudomonadota</taxon>
        <taxon>Alphaproteobacteria</taxon>
        <taxon>Hyphomicrobiales</taxon>
        <taxon>Methylobacteriaceae</taxon>
        <taxon>Methylobacterium</taxon>
    </lineage>
</organism>
<dbReference type="Gene3D" id="1.10.1470.10">
    <property type="entry name" value="YjbJ"/>
    <property type="match status" value="1"/>
</dbReference>
<dbReference type="Pfam" id="PF05532">
    <property type="entry name" value="CsbD"/>
    <property type="match status" value="1"/>
</dbReference>
<name>A0ABU7TNT9_9HYPH</name>
<dbReference type="InterPro" id="IPR008462">
    <property type="entry name" value="CsbD"/>
</dbReference>
<comment type="caution">
    <text evidence="4">The sequence shown here is derived from an EMBL/GenBank/DDBJ whole genome shotgun (WGS) entry which is preliminary data.</text>
</comment>
<keyword evidence="5" id="KW-1185">Reference proteome</keyword>
<dbReference type="EMBL" id="MLCA01000006">
    <property type="protein sequence ID" value="MEE7491489.1"/>
    <property type="molecule type" value="Genomic_DNA"/>
</dbReference>
<comment type="similarity">
    <text evidence="1">Belongs to the UPF0337 (CsbD) family.</text>
</comment>
<feature type="compositionally biased region" description="Basic and acidic residues" evidence="2">
    <location>
        <begin position="1"/>
        <end position="42"/>
    </location>
</feature>
<sequence length="56" mass="5919">MTEDRKTPSAEHLKGSVKEAIGKLTGDARTETEGRRQKRDAPGSKAGSGPAGSRPR</sequence>
<evidence type="ECO:0000256" key="2">
    <source>
        <dbReference type="SAM" id="MobiDB-lite"/>
    </source>
</evidence>
<accession>A0ABU7TNT9</accession>
<dbReference type="Proteomes" id="UP001355206">
    <property type="component" value="Unassembled WGS sequence"/>
</dbReference>
<evidence type="ECO:0000256" key="1">
    <source>
        <dbReference type="ARBA" id="ARBA00009129"/>
    </source>
</evidence>
<dbReference type="InterPro" id="IPR036629">
    <property type="entry name" value="YjbJ_sf"/>
</dbReference>
<evidence type="ECO:0000313" key="5">
    <source>
        <dbReference type="Proteomes" id="UP001355206"/>
    </source>
</evidence>
<feature type="compositionally biased region" description="Low complexity" evidence="2">
    <location>
        <begin position="43"/>
        <end position="56"/>
    </location>
</feature>
<feature type="region of interest" description="Disordered" evidence="2">
    <location>
        <begin position="1"/>
        <end position="56"/>
    </location>
</feature>
<reference evidence="4 5" key="1">
    <citation type="journal article" date="2012" name="Genet. Mol. Biol.">
        <title>Analysis of 16S rRNA and mxaF genes revealing insights into Methylobacterium niche-specific plant association.</title>
        <authorList>
            <person name="Dourado M.N."/>
            <person name="Andreote F.D."/>
            <person name="Dini-Andreote F."/>
            <person name="Conti R."/>
            <person name="Araujo J.M."/>
            <person name="Araujo W.L."/>
        </authorList>
    </citation>
    <scope>NUCLEOTIDE SEQUENCE [LARGE SCALE GENOMIC DNA]</scope>
    <source>
        <strain evidence="4 5">TC3-10</strain>
    </source>
</reference>
<evidence type="ECO:0000313" key="4">
    <source>
        <dbReference type="EMBL" id="MEE7491489.1"/>
    </source>
</evidence>
<dbReference type="RefSeq" id="WP_331302169.1">
    <property type="nucleotide sequence ID" value="NZ_MLCA01000006.1"/>
</dbReference>
<evidence type="ECO:0000259" key="3">
    <source>
        <dbReference type="Pfam" id="PF05532"/>
    </source>
</evidence>